<proteinExistence type="predicted"/>
<gene>
    <name evidence="1" type="ORF">AGR4A_Cc180036</name>
</gene>
<dbReference type="RefSeq" id="WP_065695025.1">
    <property type="nucleotide sequence ID" value="NZ_LMVK01000004.1"/>
</dbReference>
<name>A0A822UYS3_AGRTU</name>
<organism evidence="1 2">
    <name type="scientific">Agrobacterium tumefaciens str. B6</name>
    <dbReference type="NCBI Taxonomy" id="1183423"/>
    <lineage>
        <taxon>Bacteria</taxon>
        <taxon>Pseudomonadati</taxon>
        <taxon>Pseudomonadota</taxon>
        <taxon>Alphaproteobacteria</taxon>
        <taxon>Hyphomicrobiales</taxon>
        <taxon>Rhizobiaceae</taxon>
        <taxon>Rhizobium/Agrobacterium group</taxon>
        <taxon>Agrobacterium</taxon>
        <taxon>Agrobacterium tumefaciens complex</taxon>
    </lineage>
</organism>
<evidence type="ECO:0000313" key="2">
    <source>
        <dbReference type="Proteomes" id="UP000192074"/>
    </source>
</evidence>
<dbReference type="EMBL" id="FCNL01000010">
    <property type="protein sequence ID" value="CVI15156.1"/>
    <property type="molecule type" value="Genomic_DNA"/>
</dbReference>
<accession>A0A822UYS3</accession>
<dbReference type="Proteomes" id="UP000192074">
    <property type="component" value="Unassembled WGS sequence"/>
</dbReference>
<comment type="caution">
    <text evidence="1">The sequence shown here is derived from an EMBL/GenBank/DDBJ whole genome shotgun (WGS) entry which is preliminary data.</text>
</comment>
<reference evidence="1 2" key="1">
    <citation type="submission" date="2016-01" db="EMBL/GenBank/DDBJ databases">
        <authorList>
            <person name="Regsiter A."/>
            <person name="william w."/>
        </authorList>
    </citation>
    <scope>NUCLEOTIDE SEQUENCE [LARGE SCALE GENOMIC DNA]</scope>
    <source>
        <strain evidence="1 2">B6</strain>
    </source>
</reference>
<sequence length="680" mass="75780">MRTVKPTPLRVAGVLAALAWLIDADDKTCARNILKTARLQGLLPVTPHGELWKCNGELLGSLISKRIHAQQWPPHGRILIGIGELTARCHLSLTEFEHGVGRMLFGHSFSKTARHKIIIEALEVAQSRIAGDSHDDSLIYETQSISVSDWNHLKYAYDWARHPPRPIIFAGYGLGFIARLFLRCAPDHLQWLTKESADRGLLLPVVAALGEACIWEEDIALKALDSRVPFIIGLGLGRLQNARDDGESWSASSVDAILVERSVPDEGRRQVSALTLKECVHAWYRQKDRAAEARRRQETLRHAPEQATGGARYAADEIRRLESEVPAFETQRDAVVAKLEDALRTAARLDATPTEHWNLFDPSFVDTPEIRHRFAMEHIEGESRRTALEFSLAVFDEILGTRRPEKALFENIDTIRAGKDIAYWAACSQVELSKIKGSEMGRDAAIRIARLEKAVRIYTLQPFAATRFGQRFQDGLTRWSLMLQFAFHVSTSPSGVLGELRGLALSSAQLFLPVASRSMYGSEDADAIVNMVADAILTSEERVRSQWLQDERMPVKLRAALAWSSAATLHEKPDFARSLLERAARGTTQTVREWNATVLINLMDRAAAAMYREKRSEVASMLEIPYSLAISCANAPLARSLDLQTLLAAVNGDCIAQKQVIDNLVWNQSRTAHAFATAPK</sequence>
<dbReference type="AlphaFoldDB" id="A0A822UYS3"/>
<protein>
    <submittedName>
        <fullName evidence="1">Uncharacterized protein</fullName>
    </submittedName>
</protein>
<evidence type="ECO:0000313" key="1">
    <source>
        <dbReference type="EMBL" id="CVI15156.1"/>
    </source>
</evidence>